<keyword evidence="4" id="KW-1185">Reference proteome</keyword>
<evidence type="ECO:0000256" key="2">
    <source>
        <dbReference type="SAM" id="MobiDB-lite"/>
    </source>
</evidence>
<sequence>MATHATQFNKALSNIEPAEDADHAKGAHKEVSEVLKADERLRGLGVSPVLIGSYKRDVSIRRVKDVDVFVRLQDAGKDLRPGDILDHITEVLEEAFEDRVTRQHRSVMVDFPDLDLSVDAVIARPCVEHPEEHWQIPQRIEDDGNARWIETNPTAMTEHTTEANQTFLLGASNEGKGVYVPVVKLMRQIRRTWVKDQPGGYYFEVLTWHAFQENQPQESTVAEYLTVILRAVAEALPECAETGPDDPTLEGKTIKSKATAEQIKAAADRIAEAADLAEQALAETDMCRAAKLWQELLGTTHGTETAELVFPMPEYCNADGTQKQSTTITRGAPAVPAGRDRYA</sequence>
<dbReference type="CDD" id="cd05400">
    <property type="entry name" value="NT_2-5OAS_ClassI-CCAase"/>
    <property type="match status" value="1"/>
</dbReference>
<dbReference type="Pfam" id="PF18144">
    <property type="entry name" value="SMODS"/>
    <property type="match status" value="1"/>
</dbReference>
<dbReference type="SUPFAM" id="SSF81301">
    <property type="entry name" value="Nucleotidyltransferase"/>
    <property type="match status" value="1"/>
</dbReference>
<gene>
    <name evidence="3" type="ORF">KTU01_34810</name>
</gene>
<feature type="region of interest" description="Disordered" evidence="2">
    <location>
        <begin position="1"/>
        <end position="27"/>
    </location>
</feature>
<evidence type="ECO:0000313" key="3">
    <source>
        <dbReference type="EMBL" id="GEO97358.1"/>
    </source>
</evidence>
<protein>
    <recommendedName>
        <fullName evidence="5">Nucleotidyltransferase</fullName>
    </recommendedName>
</protein>
<dbReference type="AlphaFoldDB" id="A0A512II83"/>
<comment type="caution">
    <text evidence="3">The sequence shown here is derived from an EMBL/GenBank/DDBJ whole genome shotgun (WGS) entry which is preliminary data.</text>
</comment>
<keyword evidence="1" id="KW-0051">Antiviral defense</keyword>
<dbReference type="GO" id="GO:0051607">
    <property type="term" value="P:defense response to virus"/>
    <property type="evidence" value="ECO:0007669"/>
    <property type="project" value="UniProtKB-KW"/>
</dbReference>
<name>A0A512II83_9MICC</name>
<dbReference type="RefSeq" id="WP_062737266.1">
    <property type="nucleotide sequence ID" value="NZ_BJZS01000121.1"/>
</dbReference>
<organism evidence="3 4">
    <name type="scientific">Kocuria turfanensis</name>
    <dbReference type="NCBI Taxonomy" id="388357"/>
    <lineage>
        <taxon>Bacteria</taxon>
        <taxon>Bacillati</taxon>
        <taxon>Actinomycetota</taxon>
        <taxon>Actinomycetes</taxon>
        <taxon>Micrococcales</taxon>
        <taxon>Micrococcaceae</taxon>
        <taxon>Kocuria</taxon>
    </lineage>
</organism>
<dbReference type="EMBL" id="BJZS01000121">
    <property type="protein sequence ID" value="GEO97358.1"/>
    <property type="molecule type" value="Genomic_DNA"/>
</dbReference>
<reference evidence="3 4" key="1">
    <citation type="submission" date="2019-07" db="EMBL/GenBank/DDBJ databases">
        <title>Whole genome shotgun sequence of Kocuria turfanensis NBRC 107627.</title>
        <authorList>
            <person name="Hosoyama A."/>
            <person name="Uohara A."/>
            <person name="Ohji S."/>
            <person name="Ichikawa N."/>
        </authorList>
    </citation>
    <scope>NUCLEOTIDE SEQUENCE [LARGE SCALE GENOMIC DNA]</scope>
    <source>
        <strain evidence="3 4">NBRC 107627</strain>
    </source>
</reference>
<evidence type="ECO:0000256" key="1">
    <source>
        <dbReference type="ARBA" id="ARBA00023118"/>
    </source>
</evidence>
<feature type="region of interest" description="Disordered" evidence="2">
    <location>
        <begin position="320"/>
        <end position="343"/>
    </location>
</feature>
<dbReference type="GO" id="GO:0016779">
    <property type="term" value="F:nucleotidyltransferase activity"/>
    <property type="evidence" value="ECO:0007669"/>
    <property type="project" value="InterPro"/>
</dbReference>
<accession>A0A512II83</accession>
<dbReference type="InterPro" id="IPR043519">
    <property type="entry name" value="NT_sf"/>
</dbReference>
<dbReference type="Gene3D" id="3.30.460.10">
    <property type="entry name" value="Beta Polymerase, domain 2"/>
    <property type="match status" value="1"/>
</dbReference>
<evidence type="ECO:0000313" key="4">
    <source>
        <dbReference type="Proteomes" id="UP000321103"/>
    </source>
</evidence>
<dbReference type="Proteomes" id="UP000321103">
    <property type="component" value="Unassembled WGS sequence"/>
</dbReference>
<feature type="compositionally biased region" description="Polar residues" evidence="2">
    <location>
        <begin position="1"/>
        <end position="12"/>
    </location>
</feature>
<evidence type="ECO:0008006" key="5">
    <source>
        <dbReference type="Google" id="ProtNLM"/>
    </source>
</evidence>
<feature type="compositionally biased region" description="Polar residues" evidence="2">
    <location>
        <begin position="320"/>
        <end position="329"/>
    </location>
</feature>
<proteinExistence type="predicted"/>
<dbReference type="STRING" id="388357.GCA_001580365_03623"/>
<dbReference type="InterPro" id="IPR006116">
    <property type="entry name" value="NT_2-5OAS_ClassI-CCAase"/>
</dbReference>